<dbReference type="GO" id="GO:0003677">
    <property type="term" value="F:DNA binding"/>
    <property type="evidence" value="ECO:0007669"/>
    <property type="project" value="UniProtKB-KW"/>
</dbReference>
<dbReference type="InterPro" id="IPR050313">
    <property type="entry name" value="Carb_Metab_HTH_regulators"/>
</dbReference>
<dbReference type="PANTHER" id="PTHR30363:SF58">
    <property type="entry name" value="REGULATORY PROTEIN, DEOR FAMILY"/>
    <property type="match status" value="1"/>
</dbReference>
<feature type="domain" description="HTH deoR-type" evidence="4">
    <location>
        <begin position="3"/>
        <end position="58"/>
    </location>
</feature>
<reference evidence="5 6" key="1">
    <citation type="submission" date="2018-03" db="EMBL/GenBank/DDBJ databases">
        <title>Cereibacter changlensis.</title>
        <authorList>
            <person name="Meyer T.E."/>
            <person name="Miller S."/>
            <person name="Lodha T."/>
            <person name="Gandham S."/>
            <person name="Chintalapati S."/>
            <person name="Chintalapati V.R."/>
        </authorList>
    </citation>
    <scope>NUCLEOTIDE SEQUENCE [LARGE SCALE GENOMIC DNA]</scope>
    <source>
        <strain evidence="5 6">JA139</strain>
    </source>
</reference>
<dbReference type="Pfam" id="PF08220">
    <property type="entry name" value="HTH_DeoR"/>
    <property type="match status" value="1"/>
</dbReference>
<dbReference type="PANTHER" id="PTHR30363">
    <property type="entry name" value="HTH-TYPE TRANSCRIPTIONAL REGULATOR SRLR-RELATED"/>
    <property type="match status" value="1"/>
</dbReference>
<evidence type="ECO:0000313" key="5">
    <source>
        <dbReference type="EMBL" id="PTE20180.1"/>
    </source>
</evidence>
<keyword evidence="1" id="KW-0805">Transcription regulation</keyword>
<dbReference type="EMBL" id="PZKG01000128">
    <property type="protein sequence ID" value="PTE20180.1"/>
    <property type="molecule type" value="Genomic_DNA"/>
</dbReference>
<dbReference type="InterPro" id="IPR018356">
    <property type="entry name" value="Tscrpt_reg_HTH_DeoR_CS"/>
</dbReference>
<dbReference type="InterPro" id="IPR036390">
    <property type="entry name" value="WH_DNA-bd_sf"/>
</dbReference>
<comment type="caution">
    <text evidence="5">The sequence shown here is derived from an EMBL/GenBank/DDBJ whole genome shotgun (WGS) entry which is preliminary data.</text>
</comment>
<dbReference type="SMART" id="SM00420">
    <property type="entry name" value="HTH_DEOR"/>
    <property type="match status" value="1"/>
</dbReference>
<dbReference type="InterPro" id="IPR014036">
    <property type="entry name" value="DeoR-like_C"/>
</dbReference>
<dbReference type="Gene3D" id="1.10.10.10">
    <property type="entry name" value="Winged helix-like DNA-binding domain superfamily/Winged helix DNA-binding domain"/>
    <property type="match status" value="1"/>
</dbReference>
<dbReference type="PROSITE" id="PS00894">
    <property type="entry name" value="HTH_DEOR_1"/>
    <property type="match status" value="1"/>
</dbReference>
<keyword evidence="3" id="KW-0804">Transcription</keyword>
<dbReference type="OrthoDB" id="9797223at2"/>
<evidence type="ECO:0000313" key="6">
    <source>
        <dbReference type="Proteomes" id="UP000241010"/>
    </source>
</evidence>
<dbReference type="InterPro" id="IPR036388">
    <property type="entry name" value="WH-like_DNA-bd_sf"/>
</dbReference>
<evidence type="ECO:0000256" key="3">
    <source>
        <dbReference type="ARBA" id="ARBA00023163"/>
    </source>
</evidence>
<dbReference type="SMART" id="SM01134">
    <property type="entry name" value="DeoRC"/>
    <property type="match status" value="1"/>
</dbReference>
<sequence length="266" mass="28618">MIPAERQQFILTCLAERDVVSIAELIDKLGVSHMTVRRDIQVLEQSGRVASVTGGVRLSRRLDQELPHLQKIEINADEKQAIGRAAAGLVGDGMVVYLDAGTTTLEIARRIAGRRNLTVVTNDFVICAWLSTQSDCTLYHSGGLVERDNQSCVGGAASEALARFNYDIAFISTSSWTLAGLSSPSELKGPVKKVAVGQAGRSVLVSDSTKYRVIAAMNILPMTVFDTVVTDRQIEPDAAAALREMGVEVILADAPETDQMSKGEAE</sequence>
<name>A0A2T4JQI7_9RHOB</name>
<dbReference type="Proteomes" id="UP000241010">
    <property type="component" value="Unassembled WGS sequence"/>
</dbReference>
<dbReference type="Pfam" id="PF00455">
    <property type="entry name" value="DeoRC"/>
    <property type="match status" value="1"/>
</dbReference>
<evidence type="ECO:0000259" key="4">
    <source>
        <dbReference type="PROSITE" id="PS51000"/>
    </source>
</evidence>
<dbReference type="RefSeq" id="WP_107665385.1">
    <property type="nucleotide sequence ID" value="NZ_PZKG01000128.1"/>
</dbReference>
<accession>A0A2T4JQI7</accession>
<keyword evidence="6" id="KW-1185">Reference proteome</keyword>
<dbReference type="GO" id="GO:0003700">
    <property type="term" value="F:DNA-binding transcription factor activity"/>
    <property type="evidence" value="ECO:0007669"/>
    <property type="project" value="InterPro"/>
</dbReference>
<dbReference type="SUPFAM" id="SSF46785">
    <property type="entry name" value="Winged helix' DNA-binding domain"/>
    <property type="match status" value="1"/>
</dbReference>
<gene>
    <name evidence="5" type="ORF">C5F48_18895</name>
</gene>
<evidence type="ECO:0000256" key="1">
    <source>
        <dbReference type="ARBA" id="ARBA00023015"/>
    </source>
</evidence>
<proteinExistence type="predicted"/>
<keyword evidence="2" id="KW-0238">DNA-binding</keyword>
<evidence type="ECO:0000256" key="2">
    <source>
        <dbReference type="ARBA" id="ARBA00023125"/>
    </source>
</evidence>
<organism evidence="5 6">
    <name type="scientific">Cereibacter changlensis JA139</name>
    <dbReference type="NCBI Taxonomy" id="1188249"/>
    <lineage>
        <taxon>Bacteria</taxon>
        <taxon>Pseudomonadati</taxon>
        <taxon>Pseudomonadota</taxon>
        <taxon>Alphaproteobacteria</taxon>
        <taxon>Rhodobacterales</taxon>
        <taxon>Paracoccaceae</taxon>
        <taxon>Cereibacter</taxon>
    </lineage>
</organism>
<dbReference type="AlphaFoldDB" id="A0A2T4JQI7"/>
<dbReference type="PRINTS" id="PR00037">
    <property type="entry name" value="HTHLACR"/>
</dbReference>
<dbReference type="SUPFAM" id="SSF100950">
    <property type="entry name" value="NagB/RpiA/CoA transferase-like"/>
    <property type="match status" value="1"/>
</dbReference>
<protein>
    <submittedName>
        <fullName evidence="5">DeoR family transcriptional regulator</fullName>
    </submittedName>
</protein>
<dbReference type="PROSITE" id="PS51000">
    <property type="entry name" value="HTH_DEOR_2"/>
    <property type="match status" value="1"/>
</dbReference>
<dbReference type="InterPro" id="IPR001034">
    <property type="entry name" value="DeoR_HTH"/>
</dbReference>
<dbReference type="InterPro" id="IPR037171">
    <property type="entry name" value="NagB/RpiA_transferase-like"/>
</dbReference>